<gene>
    <name evidence="1" type="ORF">CARUB_v10015542mg</name>
</gene>
<proteinExistence type="predicted"/>
<organism evidence="1 2">
    <name type="scientific">Capsella rubella</name>
    <dbReference type="NCBI Taxonomy" id="81985"/>
    <lineage>
        <taxon>Eukaryota</taxon>
        <taxon>Viridiplantae</taxon>
        <taxon>Streptophyta</taxon>
        <taxon>Embryophyta</taxon>
        <taxon>Tracheophyta</taxon>
        <taxon>Spermatophyta</taxon>
        <taxon>Magnoliopsida</taxon>
        <taxon>eudicotyledons</taxon>
        <taxon>Gunneridae</taxon>
        <taxon>Pentapetalae</taxon>
        <taxon>rosids</taxon>
        <taxon>malvids</taxon>
        <taxon>Brassicales</taxon>
        <taxon>Brassicaceae</taxon>
        <taxon>Camelineae</taxon>
        <taxon>Capsella</taxon>
    </lineage>
</organism>
<sequence length="100" mass="11850">MIFFGYTLYTNQQYPKRHKARELLTFNEAKIKIKKKKKNLKIKSSSHESNKRNGNSGVIIPATTLNYWKRRLRLTESFFYCFSHGGDENNSNFHQFDANL</sequence>
<name>R0G9Q3_9BRAS</name>
<accession>R0G9Q3</accession>
<dbReference type="Proteomes" id="UP000029121">
    <property type="component" value="Unassembled WGS sequence"/>
</dbReference>
<protein>
    <submittedName>
        <fullName evidence="1">Uncharacterized protein</fullName>
    </submittedName>
</protein>
<reference evidence="2" key="1">
    <citation type="journal article" date="2013" name="Nat. Genet.">
        <title>The Capsella rubella genome and the genomic consequences of rapid mating system evolution.</title>
        <authorList>
            <person name="Slotte T."/>
            <person name="Hazzouri K.M."/>
            <person name="Agren J.A."/>
            <person name="Koenig D."/>
            <person name="Maumus F."/>
            <person name="Guo Y.L."/>
            <person name="Steige K."/>
            <person name="Platts A.E."/>
            <person name="Escobar J.S."/>
            <person name="Newman L.K."/>
            <person name="Wang W."/>
            <person name="Mandakova T."/>
            <person name="Vello E."/>
            <person name="Smith L.M."/>
            <person name="Henz S.R."/>
            <person name="Steffen J."/>
            <person name="Takuno S."/>
            <person name="Brandvain Y."/>
            <person name="Coop G."/>
            <person name="Andolfatto P."/>
            <person name="Hu T.T."/>
            <person name="Blanchette M."/>
            <person name="Clark R.M."/>
            <person name="Quesneville H."/>
            <person name="Nordborg M."/>
            <person name="Gaut B.S."/>
            <person name="Lysak M.A."/>
            <person name="Jenkins J."/>
            <person name="Grimwood J."/>
            <person name="Chapman J."/>
            <person name="Prochnik S."/>
            <person name="Shu S."/>
            <person name="Rokhsar D."/>
            <person name="Schmutz J."/>
            <person name="Weigel D."/>
            <person name="Wright S.I."/>
        </authorList>
    </citation>
    <scope>NUCLEOTIDE SEQUENCE [LARGE SCALE GENOMIC DNA]</scope>
    <source>
        <strain evidence="2">cv. Monte Gargano</strain>
    </source>
</reference>
<dbReference type="EMBL" id="KB870807">
    <property type="protein sequence ID" value="EOA32281.1"/>
    <property type="molecule type" value="Genomic_DNA"/>
</dbReference>
<keyword evidence="2" id="KW-1185">Reference proteome</keyword>
<evidence type="ECO:0000313" key="1">
    <source>
        <dbReference type="EMBL" id="EOA32281.1"/>
    </source>
</evidence>
<dbReference type="AlphaFoldDB" id="R0G9Q3"/>
<evidence type="ECO:0000313" key="2">
    <source>
        <dbReference type="Proteomes" id="UP000029121"/>
    </source>
</evidence>